<protein>
    <submittedName>
        <fullName evidence="1">Uncharacterized protein</fullName>
    </submittedName>
</protein>
<keyword evidence="2" id="KW-1185">Reference proteome</keyword>
<dbReference type="SUPFAM" id="SSF69635">
    <property type="entry name" value="Type III secretory system chaperone-like"/>
    <property type="match status" value="1"/>
</dbReference>
<evidence type="ECO:0000313" key="2">
    <source>
        <dbReference type="Proteomes" id="UP001055108"/>
    </source>
</evidence>
<dbReference type="EMBL" id="BPQM01000040">
    <property type="protein sequence ID" value="GJD78655.1"/>
    <property type="molecule type" value="Genomic_DNA"/>
</dbReference>
<dbReference type="RefSeq" id="WP_238302349.1">
    <property type="nucleotide sequence ID" value="NZ_BPQM01000040.1"/>
</dbReference>
<comment type="caution">
    <text evidence="1">The sequence shown here is derived from an EMBL/GenBank/DDBJ whole genome shotgun (WGS) entry which is preliminary data.</text>
</comment>
<reference evidence="1" key="2">
    <citation type="submission" date="2021-08" db="EMBL/GenBank/DDBJ databases">
        <authorList>
            <person name="Tani A."/>
            <person name="Ola A."/>
            <person name="Ogura Y."/>
            <person name="Katsura K."/>
            <person name="Hayashi T."/>
        </authorList>
    </citation>
    <scope>NUCLEOTIDE SEQUENCE</scope>
    <source>
        <strain evidence="1">NBRC 103626</strain>
    </source>
</reference>
<reference evidence="1" key="1">
    <citation type="journal article" date="2016" name="Front. Microbiol.">
        <title>Genome Sequence of the Piezophilic, Mesophilic Sulfate-Reducing Bacterium Desulfovibrio indicus J2T.</title>
        <authorList>
            <person name="Cao J."/>
            <person name="Maignien L."/>
            <person name="Shao Z."/>
            <person name="Alain K."/>
            <person name="Jebbar M."/>
        </authorList>
    </citation>
    <scope>NUCLEOTIDE SEQUENCE</scope>
    <source>
        <strain evidence="1">NBRC 103626</strain>
    </source>
</reference>
<dbReference type="AlphaFoldDB" id="A0AA37HN64"/>
<dbReference type="CDD" id="cd16364">
    <property type="entry name" value="T3SC_I-like"/>
    <property type="match status" value="1"/>
</dbReference>
<gene>
    <name evidence="1" type="ORF">NBEOAGPD_1873</name>
</gene>
<accession>A0AA37HN64</accession>
<proteinExistence type="predicted"/>
<sequence length="80" mass="8519">MLRHNYHWDRTGGVRLALDAPEGGVVQIVDLATAGLDVPQLADAVGTFAEAARAGREIIRRPQTSGDLATDDASIPLIRV</sequence>
<organism evidence="1 2">
    <name type="scientific">Methylobacterium gregans</name>
    <dbReference type="NCBI Taxonomy" id="374424"/>
    <lineage>
        <taxon>Bacteria</taxon>
        <taxon>Pseudomonadati</taxon>
        <taxon>Pseudomonadota</taxon>
        <taxon>Alphaproteobacteria</taxon>
        <taxon>Hyphomicrobiales</taxon>
        <taxon>Methylobacteriaceae</taxon>
        <taxon>Methylobacterium</taxon>
    </lineage>
</organism>
<evidence type="ECO:0000313" key="1">
    <source>
        <dbReference type="EMBL" id="GJD78655.1"/>
    </source>
</evidence>
<dbReference type="Proteomes" id="UP001055108">
    <property type="component" value="Unassembled WGS sequence"/>
</dbReference>
<dbReference type="Gene3D" id="3.30.1460.10">
    <property type="match status" value="1"/>
</dbReference>
<name>A0AA37HN64_9HYPH</name>